<dbReference type="InterPro" id="IPR042175">
    <property type="entry name" value="Cell/Rod_MreC_2"/>
</dbReference>
<sequence>MLRLSIPVRQALSRLTLPVMLLASLGLILAGRADRHLGDMLRTGLDDALAPVYRAAAAPVAAIEQDRGALGSWFRLHAENLALTKQNEALQRWRAVALALAAQNAALKSQLHFVPTPTPNFFAARVIADLGGLYARSVLVTIPREAHDIVNAIAMDGRGVVGRVVQSGSRSARVLLITDLNSRVPVAIGRHGERAIMEGQNSATPRLIYWAPGDPPREGQIVLTSAVGGVFPYGLPVGIVRYKGRNDPVVVPFAGLTRLRVLRLFEYDTQSAAPADPPGNPSHP</sequence>
<dbReference type="Gene3D" id="2.40.10.340">
    <property type="entry name" value="Rod shape-determining protein MreC, domain 1"/>
    <property type="match status" value="1"/>
</dbReference>
<evidence type="ECO:0000256" key="2">
    <source>
        <dbReference type="ARBA" id="ARBA00013855"/>
    </source>
</evidence>
<dbReference type="RefSeq" id="WP_319614885.1">
    <property type="nucleotide sequence ID" value="NZ_JAWXYB010000018.1"/>
</dbReference>
<dbReference type="InterPro" id="IPR055342">
    <property type="entry name" value="MreC_beta-barrel_core"/>
</dbReference>
<dbReference type="InterPro" id="IPR042177">
    <property type="entry name" value="Cell/Rod_1"/>
</dbReference>
<protein>
    <recommendedName>
        <fullName evidence="2 5">Cell shape-determining protein MreC</fullName>
    </recommendedName>
    <alternativeName>
        <fullName evidence="4 5">Cell shape protein MreC</fullName>
    </alternativeName>
</protein>
<dbReference type="Gene3D" id="2.40.10.350">
    <property type="entry name" value="Rod shape-determining protein MreC, domain 2"/>
    <property type="match status" value="1"/>
</dbReference>
<comment type="caution">
    <text evidence="7">The sequence shown here is derived from an EMBL/GenBank/DDBJ whole genome shotgun (WGS) entry which is preliminary data.</text>
</comment>
<dbReference type="PANTHER" id="PTHR34138:SF1">
    <property type="entry name" value="CELL SHAPE-DETERMINING PROTEIN MREC"/>
    <property type="match status" value="1"/>
</dbReference>
<evidence type="ECO:0000256" key="4">
    <source>
        <dbReference type="ARBA" id="ARBA00032089"/>
    </source>
</evidence>
<dbReference type="InterPro" id="IPR007221">
    <property type="entry name" value="MreC"/>
</dbReference>
<evidence type="ECO:0000256" key="1">
    <source>
        <dbReference type="ARBA" id="ARBA00009369"/>
    </source>
</evidence>
<dbReference type="AlphaFoldDB" id="A0AAW9DSN7"/>
<proteinExistence type="inferred from homology"/>
<organism evidence="7 8">
    <name type="scientific">Acidiphilium acidophilum</name>
    <name type="common">Thiobacillus acidophilus</name>
    <dbReference type="NCBI Taxonomy" id="76588"/>
    <lineage>
        <taxon>Bacteria</taxon>
        <taxon>Pseudomonadati</taxon>
        <taxon>Pseudomonadota</taxon>
        <taxon>Alphaproteobacteria</taxon>
        <taxon>Acetobacterales</taxon>
        <taxon>Acidocellaceae</taxon>
        <taxon>Acidiphilium</taxon>
    </lineage>
</organism>
<feature type="domain" description="Rod shape-determining protein MreC beta-barrel core" evidence="6">
    <location>
        <begin position="151"/>
        <end position="261"/>
    </location>
</feature>
<gene>
    <name evidence="7" type="primary">mreC</name>
    <name evidence="7" type="ORF">SIL87_14830</name>
</gene>
<keyword evidence="3 5" id="KW-0133">Cell shape</keyword>
<dbReference type="GO" id="GO:0005886">
    <property type="term" value="C:plasma membrane"/>
    <property type="evidence" value="ECO:0007669"/>
    <property type="project" value="TreeGrafter"/>
</dbReference>
<dbReference type="Proteomes" id="UP001279553">
    <property type="component" value="Unassembled WGS sequence"/>
</dbReference>
<keyword evidence="8" id="KW-1185">Reference proteome</keyword>
<accession>A0AAW9DSN7</accession>
<evidence type="ECO:0000259" key="6">
    <source>
        <dbReference type="Pfam" id="PF04085"/>
    </source>
</evidence>
<dbReference type="EMBL" id="JAWXYB010000018">
    <property type="protein sequence ID" value="MDX5932035.1"/>
    <property type="molecule type" value="Genomic_DNA"/>
</dbReference>
<evidence type="ECO:0000256" key="5">
    <source>
        <dbReference type="PIRNR" id="PIRNR038471"/>
    </source>
</evidence>
<dbReference type="NCBIfam" id="NF010512">
    <property type="entry name" value="PRK13922.12-1"/>
    <property type="match status" value="1"/>
</dbReference>
<name>A0AAW9DSN7_ACIAO</name>
<dbReference type="PIRSF" id="PIRSF038471">
    <property type="entry name" value="MreC"/>
    <property type="match status" value="1"/>
</dbReference>
<evidence type="ECO:0000313" key="7">
    <source>
        <dbReference type="EMBL" id="MDX5932035.1"/>
    </source>
</evidence>
<reference evidence="7 8" key="1">
    <citation type="submission" date="2023-11" db="EMBL/GenBank/DDBJ databases">
        <title>MicrobeMod: A computational toolkit for identifying prokaryotic methylation and restriction-modification with nanopore sequencing.</title>
        <authorList>
            <person name="Crits-Christoph A."/>
            <person name="Kang S.C."/>
            <person name="Lee H."/>
            <person name="Ostrov N."/>
        </authorList>
    </citation>
    <scope>NUCLEOTIDE SEQUENCE [LARGE SCALE GENOMIC DNA]</scope>
    <source>
        <strain evidence="7 8">DSMZ 700</strain>
    </source>
</reference>
<dbReference type="Pfam" id="PF04085">
    <property type="entry name" value="MreC"/>
    <property type="match status" value="1"/>
</dbReference>
<dbReference type="PANTHER" id="PTHR34138">
    <property type="entry name" value="CELL SHAPE-DETERMINING PROTEIN MREC"/>
    <property type="match status" value="1"/>
</dbReference>
<dbReference type="GO" id="GO:0008360">
    <property type="term" value="P:regulation of cell shape"/>
    <property type="evidence" value="ECO:0007669"/>
    <property type="project" value="UniProtKB-KW"/>
</dbReference>
<evidence type="ECO:0000313" key="8">
    <source>
        <dbReference type="Proteomes" id="UP001279553"/>
    </source>
</evidence>
<comment type="similarity">
    <text evidence="1 5">Belongs to the MreC family.</text>
</comment>
<comment type="function">
    <text evidence="5">Involved in formation and maintenance of cell shape.</text>
</comment>
<evidence type="ECO:0000256" key="3">
    <source>
        <dbReference type="ARBA" id="ARBA00022960"/>
    </source>
</evidence>